<dbReference type="AlphaFoldDB" id="A0A6H1TVV9"/>
<sequence length="136" mass="15204">MKLTYRGIGYDYEPPTIDMMESEFGGKYRGNAWTVRYPRHVPVPQPVATLKYRGVPYQTGQTLGSRTPVTASVPAAAIAVSMDNPHEEMLAEVAKAHRESICRSLERRLEAAKARGDRHLVQMLEKESQQLTCSIG</sequence>
<dbReference type="InterPro" id="IPR025458">
    <property type="entry name" value="DUF4278"/>
</dbReference>
<dbReference type="KEGG" id="oxy:HCG48_04265"/>
<evidence type="ECO:0000313" key="1">
    <source>
        <dbReference type="EMBL" id="QIZ69893.1"/>
    </source>
</evidence>
<dbReference type="RefSeq" id="WP_168568050.1">
    <property type="nucleotide sequence ID" value="NZ_CP051167.1"/>
</dbReference>
<protein>
    <submittedName>
        <fullName evidence="1">DUF4278 domain-containing protein</fullName>
    </submittedName>
</protein>
<dbReference type="Pfam" id="PF14105">
    <property type="entry name" value="DUF4278"/>
    <property type="match status" value="1"/>
</dbReference>
<gene>
    <name evidence="1" type="ORF">HCG48_04265</name>
</gene>
<organism evidence="1 2">
    <name type="scientific">Oxynema aestuarii AP17</name>
    <dbReference type="NCBI Taxonomy" id="2064643"/>
    <lineage>
        <taxon>Bacteria</taxon>
        <taxon>Bacillati</taxon>
        <taxon>Cyanobacteriota</taxon>
        <taxon>Cyanophyceae</taxon>
        <taxon>Oscillatoriophycideae</taxon>
        <taxon>Oscillatoriales</taxon>
        <taxon>Oscillatoriaceae</taxon>
        <taxon>Oxynema</taxon>
        <taxon>Oxynema aestuarii</taxon>
    </lineage>
</organism>
<evidence type="ECO:0000313" key="2">
    <source>
        <dbReference type="Proteomes" id="UP000500857"/>
    </source>
</evidence>
<dbReference type="EMBL" id="CP051167">
    <property type="protein sequence ID" value="QIZ69893.1"/>
    <property type="molecule type" value="Genomic_DNA"/>
</dbReference>
<dbReference type="Proteomes" id="UP000500857">
    <property type="component" value="Chromosome"/>
</dbReference>
<reference evidence="1 2" key="1">
    <citation type="submission" date="2020-04" db="EMBL/GenBank/DDBJ databases">
        <authorList>
            <person name="Basu S."/>
            <person name="Maruthanayagam V."/>
            <person name="Chakraborty S."/>
            <person name="Pramanik A."/>
            <person name="Mukherjee J."/>
            <person name="Brink B."/>
        </authorList>
    </citation>
    <scope>NUCLEOTIDE SEQUENCE [LARGE SCALE GENOMIC DNA]</scope>
    <source>
        <strain evidence="1 2">AP17</strain>
    </source>
</reference>
<keyword evidence="2" id="KW-1185">Reference proteome</keyword>
<proteinExistence type="predicted"/>
<accession>A0A6H1TVV9</accession>
<name>A0A6H1TVV9_9CYAN</name>